<evidence type="ECO:0000313" key="4">
    <source>
        <dbReference type="Proteomes" id="UP000324832"/>
    </source>
</evidence>
<dbReference type="EMBL" id="FZQP02001437">
    <property type="protein sequence ID" value="VVC92823.1"/>
    <property type="molecule type" value="Genomic_DNA"/>
</dbReference>
<organism evidence="3 4">
    <name type="scientific">Leptidea sinapis</name>
    <dbReference type="NCBI Taxonomy" id="189913"/>
    <lineage>
        <taxon>Eukaryota</taxon>
        <taxon>Metazoa</taxon>
        <taxon>Ecdysozoa</taxon>
        <taxon>Arthropoda</taxon>
        <taxon>Hexapoda</taxon>
        <taxon>Insecta</taxon>
        <taxon>Pterygota</taxon>
        <taxon>Neoptera</taxon>
        <taxon>Endopterygota</taxon>
        <taxon>Lepidoptera</taxon>
        <taxon>Glossata</taxon>
        <taxon>Ditrysia</taxon>
        <taxon>Papilionoidea</taxon>
        <taxon>Pieridae</taxon>
        <taxon>Dismorphiinae</taxon>
        <taxon>Leptidea</taxon>
    </lineage>
</organism>
<dbReference type="Gene3D" id="2.170.140.10">
    <property type="entry name" value="Chitin binding domain"/>
    <property type="match status" value="1"/>
</dbReference>
<sequence>MLVYYIFLIFSFGCGNILTKSFELGGVLSGNRMAGVPLGKSLGDGEVDVEGICQESGMACQNCTHAVTCVPLPYGWLKVPLQECPGDKTCNANQRGCSTEPVPECSLPSQKYQHTCEQVGIFPDAYDCRKFHLCSPPEGLPDGGPADHRVALCPRNYGYDPQTAQCSIKLTNGQCSIQAVPDCSKVGQMGVLATSPSHYFVCLSKHGALAPQIFLCPHGWYFLYGFCRPQQQLNREVISSTEESTTTVDITTAEPKTTSRIESFFSTDAPEKIPQDTFLADRFDLSNYNYEENVVSSFNDLPNSFEDENDFW</sequence>
<dbReference type="InterPro" id="IPR036508">
    <property type="entry name" value="Chitin-bd_dom_sf"/>
</dbReference>
<protein>
    <recommendedName>
        <fullName evidence="2">Chitin-binding type-2 domain-containing protein</fullName>
    </recommendedName>
</protein>
<dbReference type="SUPFAM" id="SSF57625">
    <property type="entry name" value="Invertebrate chitin-binding proteins"/>
    <property type="match status" value="1"/>
</dbReference>
<feature type="domain" description="Chitin-binding type-2" evidence="2">
    <location>
        <begin position="113"/>
        <end position="177"/>
    </location>
</feature>
<dbReference type="InterPro" id="IPR002557">
    <property type="entry name" value="Chitin-bd_dom"/>
</dbReference>
<dbReference type="GO" id="GO:0005576">
    <property type="term" value="C:extracellular region"/>
    <property type="evidence" value="ECO:0007669"/>
    <property type="project" value="InterPro"/>
</dbReference>
<evidence type="ECO:0000256" key="1">
    <source>
        <dbReference type="SAM" id="SignalP"/>
    </source>
</evidence>
<accession>A0A5E4Q3M0</accession>
<dbReference type="Proteomes" id="UP000324832">
    <property type="component" value="Unassembled WGS sequence"/>
</dbReference>
<proteinExistence type="predicted"/>
<keyword evidence="1" id="KW-0732">Signal</keyword>
<dbReference type="Pfam" id="PF01607">
    <property type="entry name" value="CBM_14"/>
    <property type="match status" value="1"/>
</dbReference>
<evidence type="ECO:0000259" key="2">
    <source>
        <dbReference type="PROSITE" id="PS50940"/>
    </source>
</evidence>
<dbReference type="SMART" id="SM00494">
    <property type="entry name" value="ChtBD2"/>
    <property type="match status" value="1"/>
</dbReference>
<keyword evidence="4" id="KW-1185">Reference proteome</keyword>
<dbReference type="AlphaFoldDB" id="A0A5E4Q3M0"/>
<reference evidence="3 4" key="1">
    <citation type="submission" date="2017-07" db="EMBL/GenBank/DDBJ databases">
        <authorList>
            <person name="Talla V."/>
            <person name="Backstrom N."/>
        </authorList>
    </citation>
    <scope>NUCLEOTIDE SEQUENCE [LARGE SCALE GENOMIC DNA]</scope>
</reference>
<dbReference type="GO" id="GO:0008061">
    <property type="term" value="F:chitin binding"/>
    <property type="evidence" value="ECO:0007669"/>
    <property type="project" value="InterPro"/>
</dbReference>
<evidence type="ECO:0000313" key="3">
    <source>
        <dbReference type="EMBL" id="VVC92823.1"/>
    </source>
</evidence>
<name>A0A5E4Q3M0_9NEOP</name>
<feature type="signal peptide" evidence="1">
    <location>
        <begin position="1"/>
        <end position="19"/>
    </location>
</feature>
<gene>
    <name evidence="3" type="ORF">LSINAPIS_LOCUS5177</name>
</gene>
<dbReference type="PROSITE" id="PS50940">
    <property type="entry name" value="CHIT_BIND_II"/>
    <property type="match status" value="1"/>
</dbReference>
<feature type="chain" id="PRO_5023133611" description="Chitin-binding type-2 domain-containing protein" evidence="1">
    <location>
        <begin position="20"/>
        <end position="312"/>
    </location>
</feature>